<evidence type="ECO:0000313" key="3">
    <source>
        <dbReference type="EMBL" id="RED97430.1"/>
    </source>
</evidence>
<dbReference type="SUPFAM" id="SSF52172">
    <property type="entry name" value="CheY-like"/>
    <property type="match status" value="1"/>
</dbReference>
<protein>
    <submittedName>
        <fullName evidence="3">Response regulator receiver domain-containing protein</fullName>
    </submittedName>
</protein>
<accession>A0A3D9L395</accession>
<organism evidence="3 4">
    <name type="scientific">Marinoscillum furvescens DSM 4134</name>
    <dbReference type="NCBI Taxonomy" id="1122208"/>
    <lineage>
        <taxon>Bacteria</taxon>
        <taxon>Pseudomonadati</taxon>
        <taxon>Bacteroidota</taxon>
        <taxon>Cytophagia</taxon>
        <taxon>Cytophagales</taxon>
        <taxon>Reichenbachiellaceae</taxon>
        <taxon>Marinoscillum</taxon>
    </lineage>
</organism>
<dbReference type="InterPro" id="IPR011006">
    <property type="entry name" value="CheY-like_superfamily"/>
</dbReference>
<feature type="modified residue" description="4-aspartylphosphate" evidence="1">
    <location>
        <position position="64"/>
    </location>
</feature>
<keyword evidence="4" id="KW-1185">Reference proteome</keyword>
<sequence>MSEKLKCILLVDDDDDCNFFHKRLIAKLDCAEHVEVCTNGIEALEYLTQRMERGYPRPELIFLDINMPKMNGWEFLEKYKTLDPDQKAEMLVVMLTTSLNPDDRSRADSNDDVHAFANKYLDKSKLQLILEKNFPQLFSE</sequence>
<dbReference type="InterPro" id="IPR001789">
    <property type="entry name" value="Sig_transdc_resp-reg_receiver"/>
</dbReference>
<gene>
    <name evidence="3" type="ORF">C7460_11239</name>
</gene>
<comment type="caution">
    <text evidence="3">The sequence shown here is derived from an EMBL/GenBank/DDBJ whole genome shotgun (WGS) entry which is preliminary data.</text>
</comment>
<dbReference type="EMBL" id="QREG01000012">
    <property type="protein sequence ID" value="RED97430.1"/>
    <property type="molecule type" value="Genomic_DNA"/>
</dbReference>
<proteinExistence type="predicted"/>
<dbReference type="AlphaFoldDB" id="A0A3D9L395"/>
<dbReference type="PANTHER" id="PTHR44520">
    <property type="entry name" value="RESPONSE REGULATOR RCP1-RELATED"/>
    <property type="match status" value="1"/>
</dbReference>
<dbReference type="Gene3D" id="3.40.50.2300">
    <property type="match status" value="1"/>
</dbReference>
<dbReference type="SMART" id="SM00448">
    <property type="entry name" value="REC"/>
    <property type="match status" value="1"/>
</dbReference>
<dbReference type="PROSITE" id="PS50110">
    <property type="entry name" value="RESPONSE_REGULATORY"/>
    <property type="match status" value="1"/>
</dbReference>
<reference evidence="3 4" key="1">
    <citation type="submission" date="2018-07" db="EMBL/GenBank/DDBJ databases">
        <title>Genomic Encyclopedia of Type Strains, Phase IV (KMG-IV): sequencing the most valuable type-strain genomes for metagenomic binning, comparative biology and taxonomic classification.</title>
        <authorList>
            <person name="Goeker M."/>
        </authorList>
    </citation>
    <scope>NUCLEOTIDE SEQUENCE [LARGE SCALE GENOMIC DNA]</scope>
    <source>
        <strain evidence="3 4">DSM 4134</strain>
    </source>
</reference>
<dbReference type="RefSeq" id="WP_115868587.1">
    <property type="nucleotide sequence ID" value="NZ_QREG01000012.1"/>
</dbReference>
<dbReference type="PANTHER" id="PTHR44520:SF2">
    <property type="entry name" value="RESPONSE REGULATOR RCP1"/>
    <property type="match status" value="1"/>
</dbReference>
<dbReference type="InterPro" id="IPR052893">
    <property type="entry name" value="TCS_response_regulator"/>
</dbReference>
<evidence type="ECO:0000256" key="1">
    <source>
        <dbReference type="PROSITE-ProRule" id="PRU00169"/>
    </source>
</evidence>
<keyword evidence="1" id="KW-0597">Phosphoprotein</keyword>
<evidence type="ECO:0000259" key="2">
    <source>
        <dbReference type="PROSITE" id="PS50110"/>
    </source>
</evidence>
<name>A0A3D9L395_MARFU</name>
<dbReference type="Proteomes" id="UP000256779">
    <property type="component" value="Unassembled WGS sequence"/>
</dbReference>
<evidence type="ECO:0000313" key="4">
    <source>
        <dbReference type="Proteomes" id="UP000256779"/>
    </source>
</evidence>
<dbReference type="Pfam" id="PF00072">
    <property type="entry name" value="Response_reg"/>
    <property type="match status" value="1"/>
</dbReference>
<dbReference type="OrthoDB" id="1524091at2"/>
<feature type="domain" description="Response regulatory" evidence="2">
    <location>
        <begin position="7"/>
        <end position="134"/>
    </location>
</feature>
<dbReference type="GO" id="GO:0000160">
    <property type="term" value="P:phosphorelay signal transduction system"/>
    <property type="evidence" value="ECO:0007669"/>
    <property type="project" value="InterPro"/>
</dbReference>